<protein>
    <submittedName>
        <fullName evidence="2">Uncharacterized protein</fullName>
    </submittedName>
</protein>
<dbReference type="AlphaFoldDB" id="A0A2H3DVM8"/>
<dbReference type="EMBL" id="KZ293648">
    <property type="protein sequence ID" value="PBK98110.1"/>
    <property type="molecule type" value="Genomic_DNA"/>
</dbReference>
<name>A0A2H3DVM8_ARMGA</name>
<reference evidence="3" key="1">
    <citation type="journal article" date="2017" name="Nat. Ecol. Evol.">
        <title>Genome expansion and lineage-specific genetic innovations in the forest pathogenic fungi Armillaria.</title>
        <authorList>
            <person name="Sipos G."/>
            <person name="Prasanna A.N."/>
            <person name="Walter M.C."/>
            <person name="O'Connor E."/>
            <person name="Balint B."/>
            <person name="Krizsan K."/>
            <person name="Kiss B."/>
            <person name="Hess J."/>
            <person name="Varga T."/>
            <person name="Slot J."/>
            <person name="Riley R."/>
            <person name="Boka B."/>
            <person name="Rigling D."/>
            <person name="Barry K."/>
            <person name="Lee J."/>
            <person name="Mihaltcheva S."/>
            <person name="LaButti K."/>
            <person name="Lipzen A."/>
            <person name="Waldron R."/>
            <person name="Moloney N.M."/>
            <person name="Sperisen C."/>
            <person name="Kredics L."/>
            <person name="Vagvoelgyi C."/>
            <person name="Patrignani A."/>
            <person name="Fitzpatrick D."/>
            <person name="Nagy I."/>
            <person name="Doyle S."/>
            <person name="Anderson J.B."/>
            <person name="Grigoriev I.V."/>
            <person name="Gueldener U."/>
            <person name="Muensterkoetter M."/>
            <person name="Nagy L.G."/>
        </authorList>
    </citation>
    <scope>NUCLEOTIDE SEQUENCE [LARGE SCALE GENOMIC DNA]</scope>
    <source>
        <strain evidence="3">Ar21-2</strain>
    </source>
</reference>
<organism evidence="2 3">
    <name type="scientific">Armillaria gallica</name>
    <name type="common">Bulbous honey fungus</name>
    <name type="synonym">Armillaria bulbosa</name>
    <dbReference type="NCBI Taxonomy" id="47427"/>
    <lineage>
        <taxon>Eukaryota</taxon>
        <taxon>Fungi</taxon>
        <taxon>Dikarya</taxon>
        <taxon>Basidiomycota</taxon>
        <taxon>Agaricomycotina</taxon>
        <taxon>Agaricomycetes</taxon>
        <taxon>Agaricomycetidae</taxon>
        <taxon>Agaricales</taxon>
        <taxon>Marasmiineae</taxon>
        <taxon>Physalacriaceae</taxon>
        <taxon>Armillaria</taxon>
    </lineage>
</organism>
<proteinExistence type="predicted"/>
<dbReference type="Proteomes" id="UP000217790">
    <property type="component" value="Unassembled WGS sequence"/>
</dbReference>
<evidence type="ECO:0000256" key="1">
    <source>
        <dbReference type="SAM" id="MobiDB-lite"/>
    </source>
</evidence>
<dbReference type="InParanoid" id="A0A2H3DVM8"/>
<evidence type="ECO:0000313" key="3">
    <source>
        <dbReference type="Proteomes" id="UP000217790"/>
    </source>
</evidence>
<keyword evidence="3" id="KW-1185">Reference proteome</keyword>
<feature type="region of interest" description="Disordered" evidence="1">
    <location>
        <begin position="77"/>
        <end position="123"/>
    </location>
</feature>
<feature type="compositionally biased region" description="Low complexity" evidence="1">
    <location>
        <begin position="113"/>
        <end position="123"/>
    </location>
</feature>
<accession>A0A2H3DVM8</accession>
<evidence type="ECO:0000313" key="2">
    <source>
        <dbReference type="EMBL" id="PBK98110.1"/>
    </source>
</evidence>
<sequence length="123" mass="13481">MSWRVYITRGNRLSILGPSYVRAYLIVAQGTGGDSWSSPLLEVYTPFEDKYMKTGVKAVDLGRLPVGYKDIDAAPVPHTTEPIWPAFDGENPQRAYEESYSSAHPSQDPLVVSSSPGSSSQTE</sequence>
<dbReference type="OrthoDB" id="10428050at2759"/>
<gene>
    <name evidence="2" type="ORF">ARMGADRAFT_1026221</name>
</gene>
<dbReference type="OMA" id="AYACAYH"/>